<dbReference type="RefSeq" id="WP_245911327.1">
    <property type="nucleotide sequence ID" value="NZ_BAABQN010000004.1"/>
</dbReference>
<evidence type="ECO:0000313" key="3">
    <source>
        <dbReference type="Proteomes" id="UP000252254"/>
    </source>
</evidence>
<dbReference type="STRING" id="200904.GCA_900168775_00124"/>
<dbReference type="InterPro" id="IPR017259">
    <property type="entry name" value="UCP037672"/>
</dbReference>
<keyword evidence="1" id="KW-0812">Transmembrane</keyword>
<proteinExistence type="predicted"/>
<accession>A0A366EEN3</accession>
<feature type="transmembrane region" description="Helical" evidence="1">
    <location>
        <begin position="72"/>
        <end position="94"/>
    </location>
</feature>
<feature type="transmembrane region" description="Helical" evidence="1">
    <location>
        <begin position="43"/>
        <end position="66"/>
    </location>
</feature>
<dbReference type="EMBL" id="QNRI01000003">
    <property type="protein sequence ID" value="RBO99878.1"/>
    <property type="molecule type" value="Genomic_DNA"/>
</dbReference>
<dbReference type="Proteomes" id="UP000252254">
    <property type="component" value="Unassembled WGS sequence"/>
</dbReference>
<gene>
    <name evidence="2" type="ORF">DES48_103205</name>
</gene>
<keyword evidence="3" id="KW-1185">Reference proteome</keyword>
<name>A0A366EEN3_9BACI</name>
<dbReference type="AlphaFoldDB" id="A0A366EEN3"/>
<feature type="transmembrane region" description="Helical" evidence="1">
    <location>
        <begin position="6"/>
        <end position="22"/>
    </location>
</feature>
<evidence type="ECO:0000256" key="1">
    <source>
        <dbReference type="SAM" id="Phobius"/>
    </source>
</evidence>
<keyword evidence="1" id="KW-1133">Transmembrane helix</keyword>
<organism evidence="2 3">
    <name type="scientific">Paraliobacillus ryukyuensis</name>
    <dbReference type="NCBI Taxonomy" id="200904"/>
    <lineage>
        <taxon>Bacteria</taxon>
        <taxon>Bacillati</taxon>
        <taxon>Bacillota</taxon>
        <taxon>Bacilli</taxon>
        <taxon>Bacillales</taxon>
        <taxon>Bacillaceae</taxon>
        <taxon>Paraliobacillus</taxon>
    </lineage>
</organism>
<reference evidence="2 3" key="1">
    <citation type="submission" date="2018-06" db="EMBL/GenBank/DDBJ databases">
        <title>Genomic Encyclopedia of Type Strains, Phase IV (KMG-IV): sequencing the most valuable type-strain genomes for metagenomic binning, comparative biology and taxonomic classification.</title>
        <authorList>
            <person name="Goeker M."/>
        </authorList>
    </citation>
    <scope>NUCLEOTIDE SEQUENCE [LARGE SCALE GENOMIC DNA]</scope>
    <source>
        <strain evidence="2 3">DSM 15140</strain>
    </source>
</reference>
<dbReference type="Pfam" id="PF12650">
    <property type="entry name" value="DUF3784"/>
    <property type="match status" value="1"/>
</dbReference>
<keyword evidence="1" id="KW-0472">Membrane</keyword>
<evidence type="ECO:0000313" key="2">
    <source>
        <dbReference type="EMBL" id="RBO99878.1"/>
    </source>
</evidence>
<sequence length="99" mass="10908">MVHIGLMFIGFVLILLAYLVGIEKLTWLLSGFNQRRVRDNEKLARIVGVYNLLVGIVLVILSFLFSDSSEEAGIGLALSIVALGYVLLAIYVHATMVDK</sequence>
<protein>
    <submittedName>
        <fullName evidence="2">Uncharacterized protein DUF3784</fullName>
    </submittedName>
</protein>
<comment type="caution">
    <text evidence="2">The sequence shown here is derived from an EMBL/GenBank/DDBJ whole genome shotgun (WGS) entry which is preliminary data.</text>
</comment>